<accession>A0A2P2LGC6</accession>
<reference evidence="2" key="1">
    <citation type="submission" date="2018-02" db="EMBL/GenBank/DDBJ databases">
        <title>Rhizophora mucronata_Transcriptome.</title>
        <authorList>
            <person name="Meera S.P."/>
            <person name="Sreeshan A."/>
            <person name="Augustine A."/>
        </authorList>
    </citation>
    <scope>NUCLEOTIDE SEQUENCE</scope>
    <source>
        <tissue evidence="2">Leaf</tissue>
    </source>
</reference>
<dbReference type="PANTHER" id="PTHR31240:SF0">
    <property type="entry name" value="MATERNAL EFFECT EMBRYO ARREST 18"/>
    <property type="match status" value="1"/>
</dbReference>
<feature type="region of interest" description="Disordered" evidence="1">
    <location>
        <begin position="1"/>
        <end position="23"/>
    </location>
</feature>
<protein>
    <submittedName>
        <fullName evidence="2">Uncharacterized protein YNL011C isoform X4</fullName>
    </submittedName>
</protein>
<evidence type="ECO:0000313" key="2">
    <source>
        <dbReference type="EMBL" id="MBX17009.1"/>
    </source>
</evidence>
<dbReference type="EMBL" id="GGEC01036525">
    <property type="protein sequence ID" value="MBX17009.1"/>
    <property type="molecule type" value="Transcribed_RNA"/>
</dbReference>
<sequence>MQMKDGTMIRGQNEISHPTNGFMQPIDKGCSAVPALPSRIKRVFYMSSEGGSSLHEVNYTPAL</sequence>
<dbReference type="AlphaFoldDB" id="A0A2P2LGC6"/>
<proteinExistence type="predicted"/>
<organism evidence="2">
    <name type="scientific">Rhizophora mucronata</name>
    <name type="common">Asiatic mangrove</name>
    <dbReference type="NCBI Taxonomy" id="61149"/>
    <lineage>
        <taxon>Eukaryota</taxon>
        <taxon>Viridiplantae</taxon>
        <taxon>Streptophyta</taxon>
        <taxon>Embryophyta</taxon>
        <taxon>Tracheophyta</taxon>
        <taxon>Spermatophyta</taxon>
        <taxon>Magnoliopsida</taxon>
        <taxon>eudicotyledons</taxon>
        <taxon>Gunneridae</taxon>
        <taxon>Pentapetalae</taxon>
        <taxon>rosids</taxon>
        <taxon>fabids</taxon>
        <taxon>Malpighiales</taxon>
        <taxon>Rhizophoraceae</taxon>
        <taxon>Rhizophora</taxon>
    </lineage>
</organism>
<dbReference type="PANTHER" id="PTHR31240">
    <property type="entry name" value="MATERNAL EFFECT EMBRYO ARREST 18"/>
    <property type="match status" value="1"/>
</dbReference>
<evidence type="ECO:0000256" key="1">
    <source>
        <dbReference type="SAM" id="MobiDB-lite"/>
    </source>
</evidence>
<feature type="compositionally biased region" description="Polar residues" evidence="1">
    <location>
        <begin position="13"/>
        <end position="22"/>
    </location>
</feature>
<name>A0A2P2LGC6_RHIMU</name>